<dbReference type="GO" id="GO:0003960">
    <property type="term" value="F:quinone reductase (NADPH) activity"/>
    <property type="evidence" value="ECO:0007669"/>
    <property type="project" value="InterPro"/>
</dbReference>
<dbReference type="InterPro" id="IPR047618">
    <property type="entry name" value="QOR-like"/>
</dbReference>
<dbReference type="PANTHER" id="PTHR48106">
    <property type="entry name" value="QUINONE OXIDOREDUCTASE PIG3-RELATED"/>
    <property type="match status" value="1"/>
</dbReference>
<keyword evidence="5" id="KW-1185">Reference proteome</keyword>
<evidence type="ECO:0000256" key="1">
    <source>
        <dbReference type="ARBA" id="ARBA00022857"/>
    </source>
</evidence>
<accession>A0A0P6VUR0</accession>
<dbReference type="InterPro" id="IPR011032">
    <property type="entry name" value="GroES-like_sf"/>
</dbReference>
<dbReference type="FunFam" id="3.40.50.720:FF:000053">
    <property type="entry name" value="Quinone oxidoreductase 1"/>
    <property type="match status" value="1"/>
</dbReference>
<organism evidence="4 5">
    <name type="scientific">Prosthecodimorpha hirschii</name>
    <dbReference type="NCBI Taxonomy" id="665126"/>
    <lineage>
        <taxon>Bacteria</taxon>
        <taxon>Pseudomonadati</taxon>
        <taxon>Pseudomonadota</taxon>
        <taxon>Alphaproteobacteria</taxon>
        <taxon>Hyphomicrobiales</taxon>
        <taxon>Ancalomicrobiaceae</taxon>
        <taxon>Prosthecodimorpha</taxon>
    </lineage>
</organism>
<gene>
    <name evidence="4" type="ORF">ABB55_24445</name>
</gene>
<proteinExistence type="predicted"/>
<dbReference type="Pfam" id="PF00107">
    <property type="entry name" value="ADH_zinc_N"/>
    <property type="match status" value="1"/>
</dbReference>
<dbReference type="PANTHER" id="PTHR48106:SF13">
    <property type="entry name" value="QUINONE OXIDOREDUCTASE-RELATED"/>
    <property type="match status" value="1"/>
</dbReference>
<protein>
    <submittedName>
        <fullName evidence="4">Quinone oxidoreductase</fullName>
    </submittedName>
</protein>
<dbReference type="Gene3D" id="3.40.50.720">
    <property type="entry name" value="NAD(P)-binding Rossmann-like Domain"/>
    <property type="match status" value="1"/>
</dbReference>
<dbReference type="InterPro" id="IPR020843">
    <property type="entry name" value="ER"/>
</dbReference>
<dbReference type="SUPFAM" id="SSF50129">
    <property type="entry name" value="GroES-like"/>
    <property type="match status" value="1"/>
</dbReference>
<dbReference type="Pfam" id="PF08240">
    <property type="entry name" value="ADH_N"/>
    <property type="match status" value="1"/>
</dbReference>
<dbReference type="GO" id="GO:0035925">
    <property type="term" value="F:mRNA 3'-UTR AU-rich region binding"/>
    <property type="evidence" value="ECO:0007669"/>
    <property type="project" value="TreeGrafter"/>
</dbReference>
<evidence type="ECO:0000256" key="2">
    <source>
        <dbReference type="ARBA" id="ARBA00023002"/>
    </source>
</evidence>
<dbReference type="InterPro" id="IPR036291">
    <property type="entry name" value="NAD(P)-bd_dom_sf"/>
</dbReference>
<dbReference type="RefSeq" id="WP_054361153.1">
    <property type="nucleotide sequence ID" value="NZ_LJYW01000001.1"/>
</dbReference>
<evidence type="ECO:0000313" key="4">
    <source>
        <dbReference type="EMBL" id="KPL54987.1"/>
    </source>
</evidence>
<dbReference type="SMART" id="SM00829">
    <property type="entry name" value="PKS_ER"/>
    <property type="match status" value="1"/>
</dbReference>
<dbReference type="Gene3D" id="3.90.180.10">
    <property type="entry name" value="Medium-chain alcohol dehydrogenases, catalytic domain"/>
    <property type="match status" value="1"/>
</dbReference>
<feature type="domain" description="Enoyl reductase (ER)" evidence="3">
    <location>
        <begin position="10"/>
        <end position="326"/>
    </location>
</feature>
<name>A0A0P6VUR0_9HYPH</name>
<sequence length="328" mass="34383">MKAVRIHAYGGPEQLRYEDIDLAPPGPGEALVRHRAIGVNFADLHNREGRYPVPSLPHVLGGEAAGVVEALGPGTEGLRVGDRVAYAAGGPKFAPGSYAEARLFPADRLIPLPDEIDDVTAAALFTKGLTAQYLIRSVFPVGPGQTILVHAAAGGVGLLLCQWAAHLGARVIGVVSTPEKAAVARANGCRHVILAGDPDIPGRIRSLTAGEGVPVVYDSVGHDTFELSLDCLKPRGLMVSFGTASGKVPPLDLFTLNRKGSLSVTSAAFAWFVQSREELRARAADVIDAVLSGVVKVHVHSQVPLAEAAEAHRALESRRTIGATVLIP</sequence>
<evidence type="ECO:0000259" key="3">
    <source>
        <dbReference type="SMART" id="SM00829"/>
    </source>
</evidence>
<keyword evidence="2" id="KW-0560">Oxidoreductase</keyword>
<dbReference type="STRING" id="665126.ABB55_24445"/>
<dbReference type="InterPro" id="IPR013154">
    <property type="entry name" value="ADH-like_N"/>
</dbReference>
<comment type="caution">
    <text evidence="4">The sequence shown here is derived from an EMBL/GenBank/DDBJ whole genome shotgun (WGS) entry which is preliminary data.</text>
</comment>
<dbReference type="GO" id="GO:0005829">
    <property type="term" value="C:cytosol"/>
    <property type="evidence" value="ECO:0007669"/>
    <property type="project" value="TreeGrafter"/>
</dbReference>
<dbReference type="SUPFAM" id="SSF51735">
    <property type="entry name" value="NAD(P)-binding Rossmann-fold domains"/>
    <property type="match status" value="1"/>
</dbReference>
<reference evidence="4 5" key="2">
    <citation type="submission" date="2015-10" db="EMBL/GenBank/DDBJ databases">
        <title>Draft Genome Sequence of Prosthecomicrobium hirschii ATCC 27832.</title>
        <authorList>
            <person name="Daniel J."/>
            <person name="Givan S.A."/>
            <person name="Brun Y.V."/>
            <person name="Brown P.J."/>
        </authorList>
    </citation>
    <scope>NUCLEOTIDE SEQUENCE [LARGE SCALE GENOMIC DNA]</scope>
    <source>
        <strain evidence="4 5">16</strain>
    </source>
</reference>
<keyword evidence="1" id="KW-0521">NADP</keyword>
<dbReference type="GO" id="GO:0070402">
    <property type="term" value="F:NADPH binding"/>
    <property type="evidence" value="ECO:0007669"/>
    <property type="project" value="TreeGrafter"/>
</dbReference>
<reference evidence="4 5" key="1">
    <citation type="submission" date="2015-09" db="EMBL/GenBank/DDBJ databases">
        <authorList>
            <person name="Jackson K.R."/>
            <person name="Lunt B.L."/>
            <person name="Fisher J.N.B."/>
            <person name="Gardner A.V."/>
            <person name="Bailey M.E."/>
            <person name="Deus L.M."/>
            <person name="Earl A.S."/>
            <person name="Gibby P.D."/>
            <person name="Hartmann K.A."/>
            <person name="Liu J.E."/>
            <person name="Manci A.M."/>
            <person name="Nielsen D.A."/>
            <person name="Solomon M.B."/>
            <person name="Breakwell D.P."/>
            <person name="Burnett S.H."/>
            <person name="Grose J.H."/>
        </authorList>
    </citation>
    <scope>NUCLEOTIDE SEQUENCE [LARGE SCALE GENOMIC DNA]</scope>
    <source>
        <strain evidence="4 5">16</strain>
    </source>
</reference>
<dbReference type="Proteomes" id="UP000048984">
    <property type="component" value="Unassembled WGS sequence"/>
</dbReference>
<dbReference type="AlphaFoldDB" id="A0A0P6VUR0"/>
<dbReference type="InterPro" id="IPR013149">
    <property type="entry name" value="ADH-like_C"/>
</dbReference>
<dbReference type="EMBL" id="LJYW01000001">
    <property type="protein sequence ID" value="KPL54987.1"/>
    <property type="molecule type" value="Genomic_DNA"/>
</dbReference>
<evidence type="ECO:0000313" key="5">
    <source>
        <dbReference type="Proteomes" id="UP000048984"/>
    </source>
</evidence>
<dbReference type="CDD" id="cd05286">
    <property type="entry name" value="QOR2"/>
    <property type="match status" value="1"/>
</dbReference>